<proteinExistence type="predicted"/>
<reference evidence="2" key="1">
    <citation type="submission" date="2021-02" db="EMBL/GenBank/DDBJ databases">
        <authorList>
            <person name="Nowell W R."/>
        </authorList>
    </citation>
    <scope>NUCLEOTIDE SEQUENCE</scope>
</reference>
<protein>
    <submittedName>
        <fullName evidence="2">Uncharacterized protein</fullName>
    </submittedName>
</protein>
<dbReference type="EMBL" id="CAJNOJ010000024">
    <property type="protein sequence ID" value="CAF0862393.1"/>
    <property type="molecule type" value="Genomic_DNA"/>
</dbReference>
<comment type="caution">
    <text evidence="2">The sequence shown here is derived from an EMBL/GenBank/DDBJ whole genome shotgun (WGS) entry which is preliminary data.</text>
</comment>
<evidence type="ECO:0000313" key="3">
    <source>
        <dbReference type="Proteomes" id="UP000663852"/>
    </source>
</evidence>
<feature type="region of interest" description="Disordered" evidence="1">
    <location>
        <begin position="58"/>
        <end position="84"/>
    </location>
</feature>
<dbReference type="Proteomes" id="UP000663852">
    <property type="component" value="Unassembled WGS sequence"/>
</dbReference>
<feature type="compositionally biased region" description="Basic and acidic residues" evidence="1">
    <location>
        <begin position="58"/>
        <end position="76"/>
    </location>
</feature>
<name>A0A813WS62_ADIRI</name>
<accession>A0A813WS62</accession>
<sequence length="142" mass="16261">MYSSELRHAQVDHSSDWIRWNLSRLRFSSSRFQQVPTGSLPPDSGRNCAENIRSVPDRFQLESASRSDSESTKENYCHGGSARPEQVLSNLPCLLHDEYDEVYLDPFQIDENKINRVLRSGVRLCQPMDINIDMDDRAGFPG</sequence>
<dbReference type="AlphaFoldDB" id="A0A813WS62"/>
<organism evidence="2 3">
    <name type="scientific">Adineta ricciae</name>
    <name type="common">Rotifer</name>
    <dbReference type="NCBI Taxonomy" id="249248"/>
    <lineage>
        <taxon>Eukaryota</taxon>
        <taxon>Metazoa</taxon>
        <taxon>Spiralia</taxon>
        <taxon>Gnathifera</taxon>
        <taxon>Rotifera</taxon>
        <taxon>Eurotatoria</taxon>
        <taxon>Bdelloidea</taxon>
        <taxon>Adinetida</taxon>
        <taxon>Adinetidae</taxon>
        <taxon>Adineta</taxon>
    </lineage>
</organism>
<evidence type="ECO:0000313" key="2">
    <source>
        <dbReference type="EMBL" id="CAF0862393.1"/>
    </source>
</evidence>
<evidence type="ECO:0000256" key="1">
    <source>
        <dbReference type="SAM" id="MobiDB-lite"/>
    </source>
</evidence>
<gene>
    <name evidence="2" type="ORF">EDS130_LOCUS7879</name>
</gene>